<dbReference type="OrthoDB" id="550390at2759"/>
<reference evidence="1" key="1">
    <citation type="journal article" date="2020" name="bioRxiv">
        <title>Comparative genomics of Chlamydomonas.</title>
        <authorList>
            <person name="Craig R.J."/>
            <person name="Hasan A.R."/>
            <person name="Ness R.W."/>
            <person name="Keightley P.D."/>
        </authorList>
    </citation>
    <scope>NUCLEOTIDE SEQUENCE</scope>
    <source>
        <strain evidence="1">CCAP 11/70</strain>
    </source>
</reference>
<keyword evidence="2" id="KW-1185">Reference proteome</keyword>
<accession>A0A836BPH4</accession>
<evidence type="ECO:0000313" key="2">
    <source>
        <dbReference type="Proteomes" id="UP000612055"/>
    </source>
</evidence>
<organism evidence="1 2">
    <name type="scientific">Edaphochlamys debaryana</name>
    <dbReference type="NCBI Taxonomy" id="47281"/>
    <lineage>
        <taxon>Eukaryota</taxon>
        <taxon>Viridiplantae</taxon>
        <taxon>Chlorophyta</taxon>
        <taxon>core chlorophytes</taxon>
        <taxon>Chlorophyceae</taxon>
        <taxon>CS clade</taxon>
        <taxon>Chlamydomonadales</taxon>
        <taxon>Chlamydomonadales incertae sedis</taxon>
        <taxon>Edaphochlamys</taxon>
    </lineage>
</organism>
<evidence type="ECO:0000313" key="1">
    <source>
        <dbReference type="EMBL" id="KAG2484346.1"/>
    </source>
</evidence>
<protein>
    <submittedName>
        <fullName evidence="1">Uncharacterized protein</fullName>
    </submittedName>
</protein>
<dbReference type="Proteomes" id="UP000612055">
    <property type="component" value="Unassembled WGS sequence"/>
</dbReference>
<sequence length="212" mass="22193">MRGASTGLHSPPFNSRGCGVQATCLDTSLDSSECEWRRVSSGDRFLYCPRSRSAGSVQGSSMQAVCTSDRFGTAIEKAGGAGAGRHQQGEWGRGGGATTPWASGLEQRYCAWVRWAESDSGPATASFSVRSGDKSCSPLDVALMITVNGMRATCTAPRFNATGAVAGCASNDGSTYNECLWSVAVPRPGGEDWPADDCSVDRSYLRPGDQAA</sequence>
<dbReference type="EMBL" id="JAEHOE010000152">
    <property type="protein sequence ID" value="KAG2484346.1"/>
    <property type="molecule type" value="Genomic_DNA"/>
</dbReference>
<dbReference type="AlphaFoldDB" id="A0A836BPH4"/>
<name>A0A836BPH4_9CHLO</name>
<gene>
    <name evidence="1" type="ORF">HYH03_016888</name>
</gene>
<proteinExistence type="predicted"/>
<comment type="caution">
    <text evidence="1">The sequence shown here is derived from an EMBL/GenBank/DDBJ whole genome shotgun (WGS) entry which is preliminary data.</text>
</comment>